<comment type="function">
    <text evidence="6">Catalyzes the transfer of a lysyl group from L-lysyl-tRNA(Lys) to membrane-bound phosphatidylglycerol (PG), which produces lysylphosphatidylglycerol (LPG), a major component of the bacterial membrane with a positive net charge. LPG synthesis contributes to bacterial virulence as it is involved in the resistance mechanism against cationic antimicrobial peptides (CAMP) produces by the host's immune system (defensins, cathelicidins) and by the competing microorganisms.</text>
</comment>
<dbReference type="InterPro" id="IPR022791">
    <property type="entry name" value="L-PG_synthase/AglD"/>
</dbReference>
<reference evidence="7 8" key="1">
    <citation type="submission" date="2015-08" db="EMBL/GenBank/DDBJ databases">
        <title>The complete genome sequence of Bacillus beveridgei MLTeJB.</title>
        <authorList>
            <person name="Hanson T.E."/>
            <person name="Mesa C."/>
            <person name="Basesman S.M."/>
            <person name="Oremland R.S."/>
        </authorList>
    </citation>
    <scope>NUCLEOTIDE SEQUENCE [LARGE SCALE GENOMIC DNA]</scope>
    <source>
        <strain evidence="7 8">MLTeJB</strain>
    </source>
</reference>
<feature type="transmembrane region" description="Helical" evidence="6">
    <location>
        <begin position="113"/>
        <end position="133"/>
    </location>
</feature>
<sequence length="264" mass="29194">MINPGIVAMLLFIQLLTFVLMSRQWMRLIQVKGHKSFLTVMNILFTSAFTEGITPSVKFGSEAVKGHMFMQRFSLGLKVIMETVAVQKLISISALVPFLLLTVWFWWSPARAGFTVAGLIVLAGLIFAAIRVIQGRSNALGDWSLKKIWFHYRLSFVIWALFYAKGLILSLSMGLELSLLAVLLAAFLPYMAALTPITPGGIGTFEGVMVMVLVAFGVTAGTAIVFALVFRLITFWFGVTVGAGCILWNMYHKNHVNSHEIEAV</sequence>
<evidence type="ECO:0000313" key="8">
    <source>
        <dbReference type="Proteomes" id="UP000094463"/>
    </source>
</evidence>
<comment type="catalytic activity">
    <reaction evidence="6">
        <text>L-lysyl-tRNA(Lys) + a 1,2-diacyl-sn-glycero-3-phospho-(1'-sn-glycerol) = a 1,2-diacyl-sn-glycero-3-phospho-1'-(3'-O-L-lysyl)-sn-glycerol + tRNA(Lys)</text>
        <dbReference type="Rhea" id="RHEA:10668"/>
        <dbReference type="Rhea" id="RHEA-COMP:9696"/>
        <dbReference type="Rhea" id="RHEA-COMP:9697"/>
        <dbReference type="ChEBI" id="CHEBI:64716"/>
        <dbReference type="ChEBI" id="CHEBI:75792"/>
        <dbReference type="ChEBI" id="CHEBI:78442"/>
        <dbReference type="ChEBI" id="CHEBI:78529"/>
        <dbReference type="EC" id="2.3.2.3"/>
    </reaction>
</comment>
<evidence type="ECO:0000256" key="5">
    <source>
        <dbReference type="ARBA" id="ARBA00023136"/>
    </source>
</evidence>
<dbReference type="Pfam" id="PF03706">
    <property type="entry name" value="LPG_synthase_TM"/>
    <property type="match status" value="1"/>
</dbReference>
<keyword evidence="6" id="KW-0808">Transferase</keyword>
<feature type="transmembrane region" description="Helical" evidence="6">
    <location>
        <begin position="207"/>
        <end position="227"/>
    </location>
</feature>
<keyword evidence="5 6" id="KW-0472">Membrane</keyword>
<name>A0A1D7QY94_9BACI</name>
<evidence type="ECO:0000256" key="4">
    <source>
        <dbReference type="ARBA" id="ARBA00022989"/>
    </source>
</evidence>
<protein>
    <recommendedName>
        <fullName evidence="6">Phosphatidylglycerol lysyltransferase</fullName>
        <ecNumber evidence="6">2.3.2.3</ecNumber>
    </recommendedName>
    <alternativeName>
        <fullName evidence="6">Lysylphosphatidylglycerol synthase</fullName>
    </alternativeName>
</protein>
<keyword evidence="6" id="KW-0046">Antibiotic resistance</keyword>
<dbReference type="EMBL" id="CP012502">
    <property type="protein sequence ID" value="AOM83975.1"/>
    <property type="molecule type" value="Genomic_DNA"/>
</dbReference>
<evidence type="ECO:0000313" key="7">
    <source>
        <dbReference type="EMBL" id="AOM83975.1"/>
    </source>
</evidence>
<feature type="transmembrane region" description="Helical" evidence="6">
    <location>
        <begin position="233"/>
        <end position="251"/>
    </location>
</feature>
<keyword evidence="3 6" id="KW-0812">Transmembrane</keyword>
<keyword evidence="4 6" id="KW-1133">Transmembrane helix</keyword>
<evidence type="ECO:0000256" key="2">
    <source>
        <dbReference type="ARBA" id="ARBA00022475"/>
    </source>
</evidence>
<evidence type="ECO:0000256" key="6">
    <source>
        <dbReference type="RuleBase" id="RU363042"/>
    </source>
</evidence>
<keyword evidence="2" id="KW-1003">Cell membrane</keyword>
<comment type="subcellular location">
    <subcellularLocation>
        <location evidence="1 6">Cell membrane</location>
        <topology evidence="1 6">Multi-pass membrane protein</topology>
    </subcellularLocation>
</comment>
<dbReference type="GO" id="GO:0046677">
    <property type="term" value="P:response to antibiotic"/>
    <property type="evidence" value="ECO:0007669"/>
    <property type="project" value="UniProtKB-KW"/>
</dbReference>
<gene>
    <name evidence="6" type="primary">mprF</name>
    <name evidence="7" type="ORF">BBEV_2637</name>
</gene>
<comment type="similarity">
    <text evidence="6">Belongs to the LPG synthase family.</text>
</comment>
<keyword evidence="6" id="KW-0443">Lipid metabolism</keyword>
<dbReference type="PANTHER" id="PTHR39087:SF2">
    <property type="entry name" value="UPF0104 MEMBRANE PROTEIN MJ1595"/>
    <property type="match status" value="1"/>
</dbReference>
<feature type="transmembrane region" description="Helical" evidence="6">
    <location>
        <begin position="154"/>
        <end position="171"/>
    </location>
</feature>
<dbReference type="EC" id="2.3.2.3" evidence="6"/>
<feature type="transmembrane region" description="Helical" evidence="6">
    <location>
        <begin position="6"/>
        <end position="26"/>
    </location>
</feature>
<dbReference type="Proteomes" id="UP000094463">
    <property type="component" value="Chromosome"/>
</dbReference>
<evidence type="ECO:0000256" key="3">
    <source>
        <dbReference type="ARBA" id="ARBA00022692"/>
    </source>
</evidence>
<dbReference type="KEGG" id="bbev:BBEV_2637"/>
<accession>A0A1D7QY94</accession>
<feature type="transmembrane region" description="Helical" evidence="6">
    <location>
        <begin position="89"/>
        <end position="107"/>
    </location>
</feature>
<dbReference type="PANTHER" id="PTHR39087">
    <property type="entry name" value="UPF0104 MEMBRANE PROTEIN MJ1595"/>
    <property type="match status" value="1"/>
</dbReference>
<evidence type="ECO:0000256" key="1">
    <source>
        <dbReference type="ARBA" id="ARBA00004651"/>
    </source>
</evidence>
<organism evidence="7 8">
    <name type="scientific">Salisediminibacterium beveridgei</name>
    <dbReference type="NCBI Taxonomy" id="632773"/>
    <lineage>
        <taxon>Bacteria</taxon>
        <taxon>Bacillati</taxon>
        <taxon>Bacillota</taxon>
        <taxon>Bacilli</taxon>
        <taxon>Bacillales</taxon>
        <taxon>Bacillaceae</taxon>
        <taxon>Salisediminibacterium</taxon>
    </lineage>
</organism>
<dbReference type="GO" id="GO:0050071">
    <property type="term" value="F:phosphatidylglycerol lysyltransferase activity"/>
    <property type="evidence" value="ECO:0007669"/>
    <property type="project" value="UniProtKB-EC"/>
</dbReference>
<dbReference type="STRING" id="632773.BBEV_2637"/>
<feature type="transmembrane region" description="Helical" evidence="6">
    <location>
        <begin position="177"/>
        <end position="195"/>
    </location>
</feature>
<keyword evidence="8" id="KW-1185">Reference proteome</keyword>
<dbReference type="GO" id="GO:0006629">
    <property type="term" value="P:lipid metabolic process"/>
    <property type="evidence" value="ECO:0007669"/>
    <property type="project" value="UniProtKB-KW"/>
</dbReference>
<dbReference type="AlphaFoldDB" id="A0A1D7QY94"/>
<dbReference type="GO" id="GO:0005886">
    <property type="term" value="C:plasma membrane"/>
    <property type="evidence" value="ECO:0007669"/>
    <property type="project" value="UniProtKB-SubCell"/>
</dbReference>
<proteinExistence type="inferred from homology"/>
<dbReference type="NCBIfam" id="TIGR00374">
    <property type="entry name" value="flippase-like domain"/>
    <property type="match status" value="1"/>
</dbReference>